<dbReference type="CDD" id="cd11660">
    <property type="entry name" value="SANT_TRF"/>
    <property type="match status" value="1"/>
</dbReference>
<dbReference type="SMART" id="SM00717">
    <property type="entry name" value="SANT"/>
    <property type="match status" value="1"/>
</dbReference>
<dbReference type="InterPro" id="IPR001005">
    <property type="entry name" value="SANT/Myb"/>
</dbReference>
<feature type="region of interest" description="Disordered" evidence="1">
    <location>
        <begin position="156"/>
        <end position="348"/>
    </location>
</feature>
<feature type="region of interest" description="Disordered" evidence="1">
    <location>
        <begin position="1"/>
        <end position="123"/>
    </location>
</feature>
<dbReference type="PANTHER" id="PTHR47807:SF1">
    <property type="entry name" value="PROTEIN TBF1"/>
    <property type="match status" value="1"/>
</dbReference>
<feature type="compositionally biased region" description="Basic and acidic residues" evidence="1">
    <location>
        <begin position="643"/>
        <end position="652"/>
    </location>
</feature>
<accession>A0A9W7Y2D0</accession>
<feature type="compositionally biased region" description="Basic residues" evidence="1">
    <location>
        <begin position="1"/>
        <end position="24"/>
    </location>
</feature>
<name>A0A9W7Y2D0_9FUNG</name>
<feature type="compositionally biased region" description="Low complexity" evidence="1">
    <location>
        <begin position="918"/>
        <end position="930"/>
    </location>
</feature>
<dbReference type="EMBL" id="JANBOJ010000055">
    <property type="protein sequence ID" value="KAJ1723726.1"/>
    <property type="molecule type" value="Genomic_DNA"/>
</dbReference>
<reference evidence="3" key="1">
    <citation type="submission" date="2022-07" db="EMBL/GenBank/DDBJ databases">
        <title>Phylogenomic reconstructions and comparative analyses of Kickxellomycotina fungi.</title>
        <authorList>
            <person name="Reynolds N.K."/>
            <person name="Stajich J.E."/>
            <person name="Barry K."/>
            <person name="Grigoriev I.V."/>
            <person name="Crous P."/>
            <person name="Smith M.E."/>
        </authorList>
    </citation>
    <scope>NUCLEOTIDE SEQUENCE</scope>
    <source>
        <strain evidence="3">NBRC 32514</strain>
    </source>
</reference>
<dbReference type="GO" id="GO:0010833">
    <property type="term" value="P:telomere maintenance via telomere lengthening"/>
    <property type="evidence" value="ECO:0007669"/>
    <property type="project" value="TreeGrafter"/>
</dbReference>
<comment type="caution">
    <text evidence="3">The sequence shown here is derived from an EMBL/GenBank/DDBJ whole genome shotgun (WGS) entry which is preliminary data.</text>
</comment>
<dbReference type="AlphaFoldDB" id="A0A9W7Y2D0"/>
<feature type="compositionally biased region" description="Polar residues" evidence="1">
    <location>
        <begin position="215"/>
        <end position="240"/>
    </location>
</feature>
<keyword evidence="4" id="KW-1185">Reference proteome</keyword>
<protein>
    <submittedName>
        <fullName evidence="3">TTAGGG repeat binding factor</fullName>
    </submittedName>
</protein>
<dbReference type="OrthoDB" id="3366990at2759"/>
<dbReference type="GO" id="GO:0003691">
    <property type="term" value="F:double-stranded telomeric DNA binding"/>
    <property type="evidence" value="ECO:0007669"/>
    <property type="project" value="TreeGrafter"/>
</dbReference>
<feature type="region of interest" description="Disordered" evidence="1">
    <location>
        <begin position="964"/>
        <end position="986"/>
    </location>
</feature>
<evidence type="ECO:0000313" key="4">
    <source>
        <dbReference type="Proteomes" id="UP001149813"/>
    </source>
</evidence>
<dbReference type="SUPFAM" id="SSF46689">
    <property type="entry name" value="Homeodomain-like"/>
    <property type="match status" value="1"/>
</dbReference>
<gene>
    <name evidence="3" type="primary">TBF1</name>
    <name evidence="3" type="ORF">LPJ53_001951</name>
</gene>
<proteinExistence type="predicted"/>
<dbReference type="Pfam" id="PF00249">
    <property type="entry name" value="Myb_DNA-binding"/>
    <property type="match status" value="1"/>
</dbReference>
<evidence type="ECO:0000259" key="2">
    <source>
        <dbReference type="PROSITE" id="PS51294"/>
    </source>
</evidence>
<feature type="compositionally biased region" description="Acidic residues" evidence="1">
    <location>
        <begin position="300"/>
        <end position="326"/>
    </location>
</feature>
<feature type="region of interest" description="Disordered" evidence="1">
    <location>
        <begin position="744"/>
        <end position="934"/>
    </location>
</feature>
<feature type="region of interest" description="Disordered" evidence="1">
    <location>
        <begin position="643"/>
        <end position="672"/>
    </location>
</feature>
<organism evidence="3 4">
    <name type="scientific">Coemansia erecta</name>
    <dbReference type="NCBI Taxonomy" id="147472"/>
    <lineage>
        <taxon>Eukaryota</taxon>
        <taxon>Fungi</taxon>
        <taxon>Fungi incertae sedis</taxon>
        <taxon>Zoopagomycota</taxon>
        <taxon>Kickxellomycotina</taxon>
        <taxon>Kickxellomycetes</taxon>
        <taxon>Kickxellales</taxon>
        <taxon>Kickxellaceae</taxon>
        <taxon>Coemansia</taxon>
    </lineage>
</organism>
<dbReference type="Proteomes" id="UP001149813">
    <property type="component" value="Unassembled WGS sequence"/>
</dbReference>
<feature type="compositionally biased region" description="Basic and acidic residues" evidence="1">
    <location>
        <begin position="744"/>
        <end position="757"/>
    </location>
</feature>
<sequence>MARPPGRRTPAKAAPKKTLKRRRVNPNYGGSASRGNGEGSENRNKADARPPQTAARRDPGRQPKSTSGTQVWKHAPIKPLNLTTKKARLEVATPQKQEQGQESESAPSADTPKASEEVMSPQRRVAKSIIRIIHSGDATRPEHSGAVVGEIPAGVAAAAAVQKTQASSKYNDDEGPPSSIGVCSDSGTDSSDSSNSSDSDDEDTEESNDDIDQAHTPNKSSANDGRSNEATTGSGPSQNEMGKDSSMPETLESIPMATIGADNESYSADLDTVRNAKPIVSNTQNGAEDSGSDSSSDSNSGEEDDGADSDASDSEDRDDDDGDDGNADGSSGDKATPPVEQIDQNAPILGPGTASDLMILDYVSHQILHEVAEFSMLFEKSANDRDADVLAKLKRIEHLAYEQALMRKQRFTRSLYLQNDQRPGFDFDMFQWGTSMLRINQATFALLILCPEAIIDDKIDRKLPNHDRLLASAGFKAAADGLFEHVVPTSKRDGNTVNLLVDIQTQQWLAGADDEKQLKSVLDQVRELDDVAIGQLLSIDDAYDSMQAFDRTAISVYRGNVNQRLNKLSGRRLNTTRSHYALEGVQRRVASFIGECAEMMSPPVISTIASSQQPSMDDSFIVDSAREESEVEDDEMQTTIHTQDAHANEHASSEVPTTDAAEAQENGDSQISGEYEVTILKSKAELQRIRVLSDRASTNGAASVVPRTPIDQTFSETRRVASVMRDVARDAHLDELLETIDHEEIDISKADTPETHARMQLRSRAPSPPHTVPDISAPGRRDSSVEAEDNFRPSMGDDILSDDDDNDNVPSESRNGSLKALSERRDEVQQASTRRLRARPSTTRSYVDIRDSDGEDLGAEEDMIRAIQRPTKRTRVQYSHPSDHGTPRSSSRFRGRRGIAAEDPATFEDEDDSIRFTPSIQGSPSPQEQQQQHDEFELRKPYMSPGSQLGQYKPGIMVRDEMVQTPPMRGRRTRSAGSTTPKPRLGRRQIRKRWTNEEEACFISAVHKYGLRWSLILSFHGKYGSVNHILKDRTREHLKDKARNIKIRLQRENRPLGPFEYATGGA</sequence>
<dbReference type="InterPro" id="IPR017930">
    <property type="entry name" value="Myb_dom"/>
</dbReference>
<evidence type="ECO:0000313" key="3">
    <source>
        <dbReference type="EMBL" id="KAJ1723726.1"/>
    </source>
</evidence>
<dbReference type="Gene3D" id="1.10.10.60">
    <property type="entry name" value="Homeodomain-like"/>
    <property type="match status" value="1"/>
</dbReference>
<dbReference type="PROSITE" id="PS51294">
    <property type="entry name" value="HTH_MYB"/>
    <property type="match status" value="1"/>
</dbReference>
<dbReference type="InterPro" id="IPR052833">
    <property type="entry name" value="Telomeric_DNA-bd_trans-reg"/>
</dbReference>
<evidence type="ECO:0000256" key="1">
    <source>
        <dbReference type="SAM" id="MobiDB-lite"/>
    </source>
</evidence>
<feature type="compositionally biased region" description="Low complexity" evidence="1">
    <location>
        <begin position="285"/>
        <end position="299"/>
    </location>
</feature>
<dbReference type="PANTHER" id="PTHR47807">
    <property type="entry name" value="PROTEIN TBF1"/>
    <property type="match status" value="1"/>
</dbReference>
<feature type="compositionally biased region" description="Polar residues" evidence="1">
    <location>
        <begin position="94"/>
        <end position="108"/>
    </location>
</feature>
<dbReference type="InterPro" id="IPR009057">
    <property type="entry name" value="Homeodomain-like_sf"/>
</dbReference>
<feature type="compositionally biased region" description="Low complexity" evidence="1">
    <location>
        <begin position="184"/>
        <end position="197"/>
    </location>
</feature>
<feature type="compositionally biased region" description="Acidic residues" evidence="1">
    <location>
        <begin position="198"/>
        <end position="211"/>
    </location>
</feature>
<feature type="domain" description="HTH myb-type" evidence="2">
    <location>
        <begin position="986"/>
        <end position="1050"/>
    </location>
</feature>